<accession>A0A6L2JAC8</accession>
<sequence length="143" mass="16493">MIINLKNMVGYKMKHFRAMTCDKVRQIFKREYKKFQTLFRLDKDVEEPQKKRVSEETLLQETFKKLKAVAVSSSVSTQETLTIDPKEMNWEIHSEGSRSYWKILELVRINAAGLSLTTAGSRLMLLSKADTAAEETEEITLSS</sequence>
<organism evidence="1">
    <name type="scientific">Tanacetum cinerariifolium</name>
    <name type="common">Dalmatian daisy</name>
    <name type="synonym">Chrysanthemum cinerariifolium</name>
    <dbReference type="NCBI Taxonomy" id="118510"/>
    <lineage>
        <taxon>Eukaryota</taxon>
        <taxon>Viridiplantae</taxon>
        <taxon>Streptophyta</taxon>
        <taxon>Embryophyta</taxon>
        <taxon>Tracheophyta</taxon>
        <taxon>Spermatophyta</taxon>
        <taxon>Magnoliopsida</taxon>
        <taxon>eudicotyledons</taxon>
        <taxon>Gunneridae</taxon>
        <taxon>Pentapetalae</taxon>
        <taxon>asterids</taxon>
        <taxon>campanulids</taxon>
        <taxon>Asterales</taxon>
        <taxon>Asteraceae</taxon>
        <taxon>Asteroideae</taxon>
        <taxon>Anthemideae</taxon>
        <taxon>Anthemidinae</taxon>
        <taxon>Tanacetum</taxon>
    </lineage>
</organism>
<comment type="caution">
    <text evidence="1">The sequence shown here is derived from an EMBL/GenBank/DDBJ whole genome shotgun (WGS) entry which is preliminary data.</text>
</comment>
<evidence type="ECO:0000313" key="1">
    <source>
        <dbReference type="EMBL" id="GEU33682.1"/>
    </source>
</evidence>
<name>A0A6L2JAC8_TANCI</name>
<proteinExistence type="predicted"/>
<gene>
    <name evidence="1" type="ORF">Tci_005660</name>
</gene>
<dbReference type="EMBL" id="BKCJ010000491">
    <property type="protein sequence ID" value="GEU33682.1"/>
    <property type="molecule type" value="Genomic_DNA"/>
</dbReference>
<protein>
    <submittedName>
        <fullName evidence="1">Uncharacterized protein</fullName>
    </submittedName>
</protein>
<dbReference type="AlphaFoldDB" id="A0A6L2JAC8"/>
<reference evidence="1" key="1">
    <citation type="journal article" date="2019" name="Sci. Rep.">
        <title>Draft genome of Tanacetum cinerariifolium, the natural source of mosquito coil.</title>
        <authorList>
            <person name="Yamashiro T."/>
            <person name="Shiraishi A."/>
            <person name="Satake H."/>
            <person name="Nakayama K."/>
        </authorList>
    </citation>
    <scope>NUCLEOTIDE SEQUENCE</scope>
</reference>